<evidence type="ECO:0000313" key="4">
    <source>
        <dbReference type="EMBL" id="POE41255.1"/>
    </source>
</evidence>
<reference evidence="3" key="3">
    <citation type="submission" date="2023-06" db="EMBL/GenBank/DDBJ databases">
        <title>Draft Genome Sequences of lactic acid bacteria strains isolated from fermented milk products.</title>
        <authorList>
            <person name="Elcheninov A.G."/>
            <person name="Klyukina A."/>
            <person name="Zayulina K.S."/>
            <person name="Gavirova L.A."/>
            <person name="Shcherbakova P.A."/>
            <person name="Shestakov A.I."/>
            <person name="Kublanov I.V."/>
            <person name="Kochetkova T.V."/>
        </authorList>
    </citation>
    <scope>NUCLEOTIDE SEQUENCE</scope>
    <source>
        <strain evidence="3">TOM.1374</strain>
    </source>
</reference>
<dbReference type="AlphaFoldDB" id="A0A0K1MR79"/>
<name>A0A0K1MR79_LACPA</name>
<feature type="region of interest" description="Disordered" evidence="1">
    <location>
        <begin position="47"/>
        <end position="82"/>
    </location>
</feature>
<evidence type="ECO:0000313" key="2">
    <source>
        <dbReference type="EMBL" id="CRL16883.1"/>
    </source>
</evidence>
<sequence length="82" mass="8747">MGKPISHTLKKKVHKLVCGRCINDDHGLCGFVRDTGGCLNKASQSQYQTATSSGRIPQGARATPRKIGKLKAAHPSGESRGF</sequence>
<dbReference type="EMBL" id="JAUCBG010000010">
    <property type="protein sequence ID" value="MDM7454412.1"/>
    <property type="molecule type" value="Genomic_DNA"/>
</dbReference>
<evidence type="ECO:0000313" key="5">
    <source>
        <dbReference type="Proteomes" id="UP000237433"/>
    </source>
</evidence>
<feature type="compositionally biased region" description="Basic residues" evidence="1">
    <location>
        <begin position="63"/>
        <end position="72"/>
    </location>
</feature>
<dbReference type="Proteomes" id="UP000237433">
    <property type="component" value="Unassembled WGS sequence"/>
</dbReference>
<dbReference type="EMBL" id="LGIY01000020">
    <property type="protein sequence ID" value="POE41255.1"/>
    <property type="molecule type" value="Genomic_DNA"/>
</dbReference>
<evidence type="ECO:0000256" key="1">
    <source>
        <dbReference type="SAM" id="MobiDB-lite"/>
    </source>
</evidence>
<dbReference type="EMBL" id="LN846901">
    <property type="protein sequence ID" value="CRL16883.1"/>
    <property type="molecule type" value="Genomic_DNA"/>
</dbReference>
<reference evidence="4 5" key="2">
    <citation type="journal article" date="2015" name="J. Am. Soc. Brew. Chem.">
        <title>Dissolved carbon dioxide selects for lactic acid bacteria able to grow in and spoil packaged beer.</title>
        <authorList>
            <person name="Bergsveinson J."/>
            <person name="Redekop A."/>
            <person name="Zoerb S."/>
            <person name="Ziola B."/>
        </authorList>
    </citation>
    <scope>NUCLEOTIDE SEQUENCE [LARGE SCALE GENOMIC DNA]</scope>
    <source>
        <strain evidence="4 5">CCC B1205</strain>
    </source>
</reference>
<gene>
    <name evidence="4" type="ORF">ACX51_11215</name>
    <name evidence="3" type="ORF">QUF16_08615</name>
</gene>
<accession>A0A0K1MR79</accession>
<proteinExistence type="predicted"/>
<evidence type="ECO:0000313" key="3">
    <source>
        <dbReference type="EMBL" id="MDM7454412.1"/>
    </source>
</evidence>
<dbReference type="Proteomes" id="UP001231451">
    <property type="component" value="Unassembled WGS sequence"/>
</dbReference>
<dbReference type="PATRIC" id="fig|1597.20.peg.326"/>
<protein>
    <submittedName>
        <fullName evidence="2">Uncharacterized protein</fullName>
    </submittedName>
</protein>
<reference evidence="2" key="1">
    <citation type="journal article" date="2015" name="Front. Microbiol.">
        <title>The vaginal isolate Lactobacillus paracasei LPC-S01 (DSM 26760) is suitable for oral administration.</title>
        <authorList>
            <person name="Balzaretti S."/>
            <person name="Taverniti V."/>
            <person name="Rondini G."/>
            <person name="Marcolegio G."/>
            <person name="Minuzzo M."/>
            <person name="Remagni M.C."/>
            <person name="Fiore W."/>
            <person name="Arioli S."/>
            <person name="Guglielmetti S."/>
        </authorList>
    </citation>
    <scope>NUCLEOTIDE SEQUENCE</scope>
    <source>
        <strain evidence="2">LPC-S01</strain>
    </source>
</reference>
<organism evidence="2">
    <name type="scientific">Lacticaseibacillus paracasei</name>
    <name type="common">Lactobacillus paracasei</name>
    <dbReference type="NCBI Taxonomy" id="1597"/>
    <lineage>
        <taxon>Bacteria</taxon>
        <taxon>Bacillati</taxon>
        <taxon>Bacillota</taxon>
        <taxon>Bacilli</taxon>
        <taxon>Lactobacillales</taxon>
        <taxon>Lactobacillaceae</taxon>
        <taxon>Lacticaseibacillus</taxon>
    </lineage>
</organism>
<dbReference type="RefSeq" id="WP_003577532.1">
    <property type="nucleotide sequence ID" value="NC_014334.2"/>
</dbReference>
<dbReference type="GeneID" id="57089063"/>